<reference evidence="3" key="1">
    <citation type="submission" date="2015-04" db="EMBL/GenBank/DDBJ databases">
        <title>The genome sequence of the plant pathogenic Rhizarian Plasmodiophora brassicae reveals insights in its biotrophic life cycle and the origin of chitin synthesis.</title>
        <authorList>
            <person name="Schwelm A."/>
            <person name="Fogelqvist J."/>
            <person name="Knaust A."/>
            <person name="Julke S."/>
            <person name="Lilja T."/>
            <person name="Dhandapani V."/>
            <person name="Bonilla-Rosso G."/>
            <person name="Karlsson M."/>
            <person name="Shevchenko A."/>
            <person name="Choi S.R."/>
            <person name="Kim H.G."/>
            <person name="Park J.Y."/>
            <person name="Lim Y.P."/>
            <person name="Ludwig-Muller J."/>
            <person name="Dixelius C."/>
        </authorList>
    </citation>
    <scope>NUCLEOTIDE SEQUENCE</scope>
    <source>
        <tissue evidence="3">Potato root galls</tissue>
    </source>
</reference>
<evidence type="ECO:0000259" key="2">
    <source>
        <dbReference type="Pfam" id="PF01833"/>
    </source>
</evidence>
<dbReference type="InterPro" id="IPR002909">
    <property type="entry name" value="IPT_dom"/>
</dbReference>
<name>A0A0H5RGY0_9EUKA</name>
<evidence type="ECO:0000256" key="1">
    <source>
        <dbReference type="ARBA" id="ARBA00023180"/>
    </source>
</evidence>
<dbReference type="EMBL" id="HACM01012345">
    <property type="protein sequence ID" value="CRZ12787.1"/>
    <property type="molecule type" value="Transcribed_RNA"/>
</dbReference>
<dbReference type="InterPro" id="IPR052014">
    <property type="entry name" value="Dictyostelium_Tiger"/>
</dbReference>
<dbReference type="InterPro" id="IPR014756">
    <property type="entry name" value="Ig_E-set"/>
</dbReference>
<dbReference type="Pfam" id="PF01833">
    <property type="entry name" value="TIG"/>
    <property type="match status" value="2"/>
</dbReference>
<protein>
    <recommendedName>
        <fullName evidence="2">IPT/TIG domain-containing protein</fullName>
    </recommendedName>
</protein>
<dbReference type="PANTHER" id="PTHR31341">
    <property type="entry name" value="IPT/TIG DOMAIN-CONTAINING PROTEIN-RELATED-RELATED"/>
    <property type="match status" value="1"/>
</dbReference>
<accession>A0A0H5RGY0</accession>
<dbReference type="Gene3D" id="2.60.40.10">
    <property type="entry name" value="Immunoglobulins"/>
    <property type="match status" value="2"/>
</dbReference>
<dbReference type="AlphaFoldDB" id="A0A0H5RGY0"/>
<organism evidence="3">
    <name type="scientific">Spongospora subterranea</name>
    <dbReference type="NCBI Taxonomy" id="70186"/>
    <lineage>
        <taxon>Eukaryota</taxon>
        <taxon>Sar</taxon>
        <taxon>Rhizaria</taxon>
        <taxon>Endomyxa</taxon>
        <taxon>Phytomyxea</taxon>
        <taxon>Plasmodiophorida</taxon>
        <taxon>Plasmodiophoridae</taxon>
        <taxon>Spongospora</taxon>
    </lineage>
</organism>
<keyword evidence="1" id="KW-0325">Glycoprotein</keyword>
<feature type="non-terminal residue" evidence="3">
    <location>
        <position position="1"/>
    </location>
</feature>
<sequence>NRFHIRRTGAATNGTTRITVLGSNFGTGSHYPALSLAALVGSYRGPSLSSVRLPSGQTGLSTRGGDQIILIGNNFGTVESAVNVFVGSQCADVLGNQLASCPCAISQRNQTHILCSTPNGQGASTAVRVEVAGIPSNSITVQYFPPTLTSFSPALFDTSGGKTVFISGSNFGVGIANSIVIRIAGLACFNPQYLNYTCVSCTVGEGSGSLKALTVEVAQQLSANQLFLNYSAPTISSVVPVVADSSAADVIVTISGNNFGNSAVPRSITLSGNGVVYACLSPQ</sequence>
<evidence type="ECO:0000313" key="3">
    <source>
        <dbReference type="EMBL" id="CRZ12787.1"/>
    </source>
</evidence>
<proteinExistence type="predicted"/>
<feature type="domain" description="IPT/TIG" evidence="2">
    <location>
        <begin position="61"/>
        <end position="143"/>
    </location>
</feature>
<dbReference type="CDD" id="cd00603">
    <property type="entry name" value="IPT_PCSR"/>
    <property type="match status" value="1"/>
</dbReference>
<dbReference type="InterPro" id="IPR013783">
    <property type="entry name" value="Ig-like_fold"/>
</dbReference>
<feature type="domain" description="IPT/TIG" evidence="2">
    <location>
        <begin position="146"/>
        <end position="226"/>
    </location>
</feature>
<feature type="non-terminal residue" evidence="3">
    <location>
        <position position="283"/>
    </location>
</feature>
<dbReference type="SUPFAM" id="SSF81296">
    <property type="entry name" value="E set domains"/>
    <property type="match status" value="2"/>
</dbReference>